<keyword evidence="2 4" id="KW-0819">tRNA processing</keyword>
<evidence type="ECO:0000256" key="5">
    <source>
        <dbReference type="PIRSR" id="PIRSR001430-1"/>
    </source>
</evidence>
<feature type="domain" description="Pseudouridine synthase I TruA alpha/beta" evidence="8">
    <location>
        <begin position="144"/>
        <end position="245"/>
    </location>
</feature>
<dbReference type="HAMAP" id="MF_00171">
    <property type="entry name" value="TruA"/>
    <property type="match status" value="1"/>
</dbReference>
<dbReference type="GO" id="GO:0160147">
    <property type="term" value="F:tRNA pseudouridine(38-40) synthase activity"/>
    <property type="evidence" value="ECO:0007669"/>
    <property type="project" value="UniProtKB-EC"/>
</dbReference>
<dbReference type="InterPro" id="IPR001406">
    <property type="entry name" value="PsdUridine_synth_TruA"/>
</dbReference>
<evidence type="ECO:0000256" key="6">
    <source>
        <dbReference type="PIRSR" id="PIRSR001430-2"/>
    </source>
</evidence>
<dbReference type="AlphaFoldDB" id="A0A369AYE0"/>
<dbReference type="EMBL" id="NGJX01000010">
    <property type="protein sequence ID" value="RSU00935.1"/>
    <property type="molecule type" value="Genomic_DNA"/>
</dbReference>
<dbReference type="PANTHER" id="PTHR11142:SF0">
    <property type="entry name" value="TRNA PSEUDOURIDINE SYNTHASE-LIKE 1"/>
    <property type="match status" value="1"/>
</dbReference>
<evidence type="ECO:0000259" key="8">
    <source>
        <dbReference type="Pfam" id="PF01416"/>
    </source>
</evidence>
<dbReference type="GeneID" id="63146998"/>
<accession>A0A369AYE0</accession>
<dbReference type="SUPFAM" id="SSF55120">
    <property type="entry name" value="Pseudouridine synthase"/>
    <property type="match status" value="1"/>
</dbReference>
<dbReference type="InterPro" id="IPR020095">
    <property type="entry name" value="PsdUridine_synth_TruA_C"/>
</dbReference>
<dbReference type="PIRSF" id="PIRSF001430">
    <property type="entry name" value="tRNA_psdUrid_synth"/>
    <property type="match status" value="1"/>
</dbReference>
<evidence type="ECO:0000313" key="12">
    <source>
        <dbReference type="Proteomes" id="UP000521358"/>
    </source>
</evidence>
<dbReference type="Proteomes" id="UP000521358">
    <property type="component" value="Unassembled WGS sequence"/>
</dbReference>
<dbReference type="OrthoDB" id="9811823at2"/>
<comment type="caution">
    <text evidence="4">Lacks conserved residue(s) required for the propagation of feature annotation.</text>
</comment>
<protein>
    <recommendedName>
        <fullName evidence="4">tRNA pseudouridine synthase A</fullName>
        <ecNumber evidence="4">5.4.99.12</ecNumber>
    </recommendedName>
    <alternativeName>
        <fullName evidence="4">tRNA pseudouridine(38-40) synthase</fullName>
    </alternativeName>
    <alternativeName>
        <fullName evidence="4">tRNA pseudouridylate synthase I</fullName>
    </alternativeName>
    <alternativeName>
        <fullName evidence="4">tRNA-uridine isomerase I</fullName>
    </alternativeName>
</protein>
<comment type="function">
    <text evidence="4">Formation of pseudouridine at positions 38, 39 and 40 in the anticodon stem and loop of transfer RNAs.</text>
</comment>
<dbReference type="NCBIfam" id="TIGR00071">
    <property type="entry name" value="hisT_truA"/>
    <property type="match status" value="1"/>
</dbReference>
<dbReference type="EC" id="5.4.99.12" evidence="4"/>
<dbReference type="CDD" id="cd02570">
    <property type="entry name" value="PseudoU_synth_EcTruA"/>
    <property type="match status" value="1"/>
</dbReference>
<comment type="caution">
    <text evidence="9">The sequence shown here is derived from an EMBL/GenBank/DDBJ whole genome shotgun (WGS) entry which is preliminary data.</text>
</comment>
<keyword evidence="11" id="KW-1185">Reference proteome</keyword>
<evidence type="ECO:0000256" key="4">
    <source>
        <dbReference type="HAMAP-Rule" id="MF_00171"/>
    </source>
</evidence>
<sequence length="245" mass="28139">MRNIKLTIEYDGRRYQGWQRLKDSDKSIQGKIEKVISIMTEEKIEIIGSGRTDAGAHAKGQVANFKTESTMTIDEMLEYLNRYLPNDIVVNDIEEVPERFHSRYNAKEKTYSYYVWNSTIPSVFNGMHSFHYFDELDMELMEEAAEKMIGTHDFLAFSALKKSKKSTERTIKEISITKEGNLIHFKFVGEGFLYNMVRILMGTLLQIGSGELSMNSIEQAFTSKKREDAGPTAPSHGLFLDEVVY</sequence>
<dbReference type="GO" id="GO:0031119">
    <property type="term" value="P:tRNA pseudouridine synthesis"/>
    <property type="evidence" value="ECO:0007669"/>
    <property type="project" value="UniProtKB-UniRule"/>
</dbReference>
<dbReference type="Gene3D" id="3.30.70.580">
    <property type="entry name" value="Pseudouridine synthase I, catalytic domain, N-terminal subdomain"/>
    <property type="match status" value="1"/>
</dbReference>
<feature type="active site" description="Nucleophile" evidence="4 5">
    <location>
        <position position="53"/>
    </location>
</feature>
<dbReference type="Pfam" id="PF01416">
    <property type="entry name" value="PseudoU_synth_1"/>
    <property type="match status" value="2"/>
</dbReference>
<reference evidence="9 12" key="2">
    <citation type="submission" date="2020-03" db="EMBL/GenBank/DDBJ databases">
        <title>Bacterial samples isolated from urine from healthy bovine heifers (Gyr breed).</title>
        <authorList>
            <person name="Giannattasio-Ferraz S."/>
            <person name="Maskeri L."/>
            <person name="Penido A."/>
            <person name="Barbosa-Stancioli E.F."/>
            <person name="Putonti C."/>
        </authorList>
    </citation>
    <scope>NUCLEOTIDE SEQUENCE [LARGE SCALE GENOMIC DNA]</scope>
    <source>
        <strain evidence="9 12">UFMG-H7</strain>
    </source>
</reference>
<evidence type="ECO:0000256" key="7">
    <source>
        <dbReference type="RuleBase" id="RU003792"/>
    </source>
</evidence>
<evidence type="ECO:0000256" key="1">
    <source>
        <dbReference type="ARBA" id="ARBA00009375"/>
    </source>
</evidence>
<dbReference type="InterPro" id="IPR020094">
    <property type="entry name" value="TruA/RsuA/RluB/E/F_N"/>
</dbReference>
<reference evidence="10 11" key="1">
    <citation type="submission" date="2017-05" db="EMBL/GenBank/DDBJ databases">
        <title>Vagococcus spp. assemblies.</title>
        <authorList>
            <person name="Gulvik C.A."/>
        </authorList>
    </citation>
    <scope>NUCLEOTIDE SEQUENCE [LARGE SCALE GENOMIC DNA]</scope>
    <source>
        <strain evidence="10 11">NCFB 2497</strain>
    </source>
</reference>
<keyword evidence="3 4" id="KW-0413">Isomerase</keyword>
<organism evidence="9 12">
    <name type="scientific">Vagococcus fluvialis</name>
    <dbReference type="NCBI Taxonomy" id="2738"/>
    <lineage>
        <taxon>Bacteria</taxon>
        <taxon>Bacillati</taxon>
        <taxon>Bacillota</taxon>
        <taxon>Bacilli</taxon>
        <taxon>Lactobacillales</taxon>
        <taxon>Enterococcaceae</taxon>
        <taxon>Vagococcus</taxon>
    </lineage>
</organism>
<dbReference type="Gene3D" id="3.30.70.660">
    <property type="entry name" value="Pseudouridine synthase I, catalytic domain, C-terminal subdomain"/>
    <property type="match status" value="1"/>
</dbReference>
<comment type="similarity">
    <text evidence="1 4 7">Belongs to the tRNA pseudouridine synthase TruA family.</text>
</comment>
<comment type="catalytic activity">
    <reaction evidence="4 7">
        <text>uridine(38/39/40) in tRNA = pseudouridine(38/39/40) in tRNA</text>
        <dbReference type="Rhea" id="RHEA:22376"/>
        <dbReference type="Rhea" id="RHEA-COMP:10085"/>
        <dbReference type="Rhea" id="RHEA-COMP:10087"/>
        <dbReference type="ChEBI" id="CHEBI:65314"/>
        <dbReference type="ChEBI" id="CHEBI:65315"/>
        <dbReference type="EC" id="5.4.99.12"/>
    </reaction>
</comment>
<dbReference type="GO" id="GO:0003723">
    <property type="term" value="F:RNA binding"/>
    <property type="evidence" value="ECO:0007669"/>
    <property type="project" value="InterPro"/>
</dbReference>
<evidence type="ECO:0000313" key="10">
    <source>
        <dbReference type="EMBL" id="RSU00935.1"/>
    </source>
</evidence>
<dbReference type="InterPro" id="IPR020103">
    <property type="entry name" value="PsdUridine_synth_cat_dom_sf"/>
</dbReference>
<dbReference type="Proteomes" id="UP000288197">
    <property type="component" value="Unassembled WGS sequence"/>
</dbReference>
<feature type="binding site" evidence="4 6">
    <location>
        <position position="111"/>
    </location>
    <ligand>
        <name>substrate</name>
    </ligand>
</feature>
<evidence type="ECO:0000313" key="9">
    <source>
        <dbReference type="EMBL" id="NKC67446.1"/>
    </source>
</evidence>
<gene>
    <name evidence="4 9" type="primary">truA</name>
    <name evidence="10" type="ORF">CBF32_10020</name>
    <name evidence="9" type="ORF">HED35_05045</name>
</gene>
<feature type="domain" description="Pseudouridine synthase I TruA alpha/beta" evidence="8">
    <location>
        <begin position="8"/>
        <end position="105"/>
    </location>
</feature>
<name>A0A369AYE0_9ENTE</name>
<evidence type="ECO:0000313" key="11">
    <source>
        <dbReference type="Proteomes" id="UP000288197"/>
    </source>
</evidence>
<dbReference type="InterPro" id="IPR020097">
    <property type="entry name" value="PsdUridine_synth_TruA_a/b_dom"/>
</dbReference>
<evidence type="ECO:0000256" key="3">
    <source>
        <dbReference type="ARBA" id="ARBA00023235"/>
    </source>
</evidence>
<evidence type="ECO:0000256" key="2">
    <source>
        <dbReference type="ARBA" id="ARBA00022694"/>
    </source>
</evidence>
<dbReference type="PANTHER" id="PTHR11142">
    <property type="entry name" value="PSEUDOURIDYLATE SYNTHASE"/>
    <property type="match status" value="1"/>
</dbReference>
<comment type="subunit">
    <text evidence="4">Homodimer.</text>
</comment>
<dbReference type="EMBL" id="JAAVMB010000004">
    <property type="protein sequence ID" value="NKC67446.1"/>
    <property type="molecule type" value="Genomic_DNA"/>
</dbReference>
<dbReference type="RefSeq" id="WP_114290105.1">
    <property type="nucleotide sequence ID" value="NZ_CP081461.1"/>
</dbReference>
<dbReference type="FunFam" id="3.30.70.580:FF:000001">
    <property type="entry name" value="tRNA pseudouridine synthase A"/>
    <property type="match status" value="1"/>
</dbReference>
<proteinExistence type="inferred from homology"/>